<dbReference type="InParanoid" id="A0A152A484"/>
<protein>
    <recommendedName>
        <fullName evidence="4">Transmembrane protein</fullName>
    </recommendedName>
</protein>
<feature type="transmembrane region" description="Helical" evidence="1">
    <location>
        <begin position="214"/>
        <end position="237"/>
    </location>
</feature>
<feature type="transmembrane region" description="Helical" evidence="1">
    <location>
        <begin position="298"/>
        <end position="316"/>
    </location>
</feature>
<feature type="transmembrane region" description="Helical" evidence="1">
    <location>
        <begin position="353"/>
        <end position="374"/>
    </location>
</feature>
<organism evidence="2 3">
    <name type="scientific">Tieghemostelium lacteum</name>
    <name type="common">Slime mold</name>
    <name type="synonym">Dictyostelium lacteum</name>
    <dbReference type="NCBI Taxonomy" id="361077"/>
    <lineage>
        <taxon>Eukaryota</taxon>
        <taxon>Amoebozoa</taxon>
        <taxon>Evosea</taxon>
        <taxon>Eumycetozoa</taxon>
        <taxon>Dictyostelia</taxon>
        <taxon>Dictyosteliales</taxon>
        <taxon>Raperosteliaceae</taxon>
        <taxon>Tieghemostelium</taxon>
    </lineage>
</organism>
<dbReference type="EMBL" id="LODT01000013">
    <property type="protein sequence ID" value="KYR00877.1"/>
    <property type="molecule type" value="Genomic_DNA"/>
</dbReference>
<dbReference type="OrthoDB" id="18025at2759"/>
<feature type="transmembrane region" description="Helical" evidence="1">
    <location>
        <begin position="168"/>
        <end position="193"/>
    </location>
</feature>
<name>A0A152A484_TIELA</name>
<dbReference type="AlphaFoldDB" id="A0A152A484"/>
<feature type="transmembrane region" description="Helical" evidence="1">
    <location>
        <begin position="74"/>
        <end position="96"/>
    </location>
</feature>
<feature type="transmembrane region" description="Helical" evidence="1">
    <location>
        <begin position="117"/>
        <end position="138"/>
    </location>
</feature>
<evidence type="ECO:0000313" key="3">
    <source>
        <dbReference type="Proteomes" id="UP000076078"/>
    </source>
</evidence>
<proteinExistence type="predicted"/>
<keyword evidence="1" id="KW-0472">Membrane</keyword>
<keyword evidence="1" id="KW-0812">Transmembrane</keyword>
<reference evidence="2 3" key="1">
    <citation type="submission" date="2015-12" db="EMBL/GenBank/DDBJ databases">
        <title>Dictyostelia acquired genes for synthesis and detection of signals that induce cell-type specialization by lateral gene transfer from prokaryotes.</title>
        <authorList>
            <person name="Gloeckner G."/>
            <person name="Schaap P."/>
        </authorList>
    </citation>
    <scope>NUCLEOTIDE SEQUENCE [LARGE SCALE GENOMIC DNA]</scope>
    <source>
        <strain evidence="2 3">TK</strain>
    </source>
</reference>
<feature type="transmembrane region" description="Helical" evidence="1">
    <location>
        <begin position="41"/>
        <end position="62"/>
    </location>
</feature>
<feature type="transmembrane region" description="Helical" evidence="1">
    <location>
        <begin position="322"/>
        <end position="341"/>
    </location>
</feature>
<feature type="transmembrane region" description="Helical" evidence="1">
    <location>
        <begin position="257"/>
        <end position="277"/>
    </location>
</feature>
<dbReference type="OMA" id="WFLVNTM"/>
<accession>A0A152A484</accession>
<keyword evidence="3" id="KW-1185">Reference proteome</keyword>
<evidence type="ECO:0000256" key="1">
    <source>
        <dbReference type="SAM" id="Phobius"/>
    </source>
</evidence>
<feature type="transmembrane region" description="Helical" evidence="1">
    <location>
        <begin position="380"/>
        <end position="400"/>
    </location>
</feature>
<gene>
    <name evidence="2" type="ORF">DLAC_02937</name>
</gene>
<sequence>MTIETKLNQIVDNKIENDLDSDSESVDLTENKRQKFPYKRIGKSFLVVAILVAVFTIVLPTALYDRIGLVDDGLIFRALFGVFMFCLFICLINIYYLGGESQAWDADTDVNDLDFSFSNVIAIIGIIIEFVQICSFSFNATTPFLGSEALRHTNYIAIPYSEGISFKVMYWVMFAFAFTPYIFIVMVRLIVHIMTRRNGEDFTSQFMTNHQQNIYSVLWFLVNTMYLPVIGTMFGGIDCTFTDSEATLDSDPVTHCLKGLHVPYIICSLLALVMYYPAASFAQSQTQSISDIKFKPRIVFIFAQGKVILAAITVFATTLSAVYLSAVIVVNFIFLIINVLLKPCLVEWVNRMRTVFFSFCLLTTICSCIAYGGVDQYIPLVLLIVGYVALAVCFAIYYQIRESVILFFKSKLFKNQKSTLSSSQVANP</sequence>
<dbReference type="Proteomes" id="UP000076078">
    <property type="component" value="Unassembled WGS sequence"/>
</dbReference>
<comment type="caution">
    <text evidence="2">The sequence shown here is derived from an EMBL/GenBank/DDBJ whole genome shotgun (WGS) entry which is preliminary data.</text>
</comment>
<evidence type="ECO:0008006" key="4">
    <source>
        <dbReference type="Google" id="ProtNLM"/>
    </source>
</evidence>
<evidence type="ECO:0000313" key="2">
    <source>
        <dbReference type="EMBL" id="KYR00877.1"/>
    </source>
</evidence>
<keyword evidence="1" id="KW-1133">Transmembrane helix</keyword>